<accession>A0ABD4JIG4</accession>
<evidence type="ECO:0000256" key="3">
    <source>
        <dbReference type="ARBA" id="ARBA00023004"/>
    </source>
</evidence>
<organism evidence="6 7">
    <name type="scientific">Campylobacter californiensis</name>
    <dbReference type="NCBI Taxonomy" id="1032243"/>
    <lineage>
        <taxon>Bacteria</taxon>
        <taxon>Pseudomonadati</taxon>
        <taxon>Campylobacterota</taxon>
        <taxon>Epsilonproteobacteria</taxon>
        <taxon>Campylobacterales</taxon>
        <taxon>Campylobacteraceae</taxon>
        <taxon>Campylobacter</taxon>
    </lineage>
</organism>
<comment type="caution">
    <text evidence="6">The sequence shown here is derived from an EMBL/GenBank/DDBJ whole genome shotgun (WGS) entry which is preliminary data.</text>
</comment>
<dbReference type="SUPFAM" id="SSF46626">
    <property type="entry name" value="Cytochrome c"/>
    <property type="match status" value="1"/>
</dbReference>
<dbReference type="RefSeq" id="WP_336610577.1">
    <property type="nucleotide sequence ID" value="NZ_JADBHS010000004.1"/>
</dbReference>
<gene>
    <name evidence="6" type="ORF">CCAL12919_02795</name>
</gene>
<evidence type="ECO:0000313" key="7">
    <source>
        <dbReference type="Proteomes" id="UP001318760"/>
    </source>
</evidence>
<keyword evidence="1 4" id="KW-0349">Heme</keyword>
<sequence>MRYKFLCCLAAFTLLCGCDSGKGSEGKMTQTKQSAQAELATNQAPAIEIQKASNHNTKQKDNSDFFTYDIHGQKRVSFGLDDSNVSRSVGALAMVRSPLEVINLKLIKGQLSKEFILKCSACHDDYANGIIGPSLLTKSSDEIFNMISAYKNKEKANVLMKDLIKNMSDTEIRSLADEISNFNEQFRKGK</sequence>
<proteinExistence type="predicted"/>
<name>A0ABD4JIG4_9BACT</name>
<keyword evidence="3 4" id="KW-0408">Iron</keyword>
<keyword evidence="2 4" id="KW-0479">Metal-binding</keyword>
<evidence type="ECO:0000259" key="5">
    <source>
        <dbReference type="PROSITE" id="PS51007"/>
    </source>
</evidence>
<dbReference type="InterPro" id="IPR036909">
    <property type="entry name" value="Cyt_c-like_dom_sf"/>
</dbReference>
<evidence type="ECO:0000256" key="4">
    <source>
        <dbReference type="PROSITE-ProRule" id="PRU00433"/>
    </source>
</evidence>
<evidence type="ECO:0000256" key="1">
    <source>
        <dbReference type="ARBA" id="ARBA00022617"/>
    </source>
</evidence>
<evidence type="ECO:0000313" key="6">
    <source>
        <dbReference type="EMBL" id="MBE2986063.1"/>
    </source>
</evidence>
<dbReference type="InterPro" id="IPR009056">
    <property type="entry name" value="Cyt_c-like_dom"/>
</dbReference>
<evidence type="ECO:0000256" key="2">
    <source>
        <dbReference type="ARBA" id="ARBA00022723"/>
    </source>
</evidence>
<protein>
    <recommendedName>
        <fullName evidence="5">Cytochrome c domain-containing protein</fullName>
    </recommendedName>
</protein>
<dbReference type="Gene3D" id="1.10.760.10">
    <property type="entry name" value="Cytochrome c-like domain"/>
    <property type="match status" value="1"/>
</dbReference>
<dbReference type="PROSITE" id="PS51257">
    <property type="entry name" value="PROKAR_LIPOPROTEIN"/>
    <property type="match status" value="1"/>
</dbReference>
<feature type="domain" description="Cytochrome c" evidence="5">
    <location>
        <begin position="104"/>
        <end position="183"/>
    </location>
</feature>
<dbReference type="Proteomes" id="UP001318760">
    <property type="component" value="Unassembled WGS sequence"/>
</dbReference>
<dbReference type="AlphaFoldDB" id="A0ABD4JIG4"/>
<dbReference type="PROSITE" id="PS51007">
    <property type="entry name" value="CYTC"/>
    <property type="match status" value="1"/>
</dbReference>
<dbReference type="EMBL" id="JADBHS010000004">
    <property type="protein sequence ID" value="MBE2986063.1"/>
    <property type="molecule type" value="Genomic_DNA"/>
</dbReference>
<reference evidence="6 7" key="1">
    <citation type="submission" date="2020-10" db="EMBL/GenBank/DDBJ databases">
        <title>Campylobacter californiensis sp. nov. isolated from cattle and feral swine in California.</title>
        <authorList>
            <person name="Miller W.G."/>
        </authorList>
    </citation>
    <scope>NUCLEOTIDE SEQUENCE [LARGE SCALE GENOMIC DNA]</scope>
    <source>
        <strain evidence="6 7">RM12919</strain>
    </source>
</reference>
<dbReference type="GO" id="GO:0046872">
    <property type="term" value="F:metal ion binding"/>
    <property type="evidence" value="ECO:0007669"/>
    <property type="project" value="UniProtKB-KW"/>
</dbReference>